<reference evidence="2" key="1">
    <citation type="submission" date="2022-11" db="UniProtKB">
        <authorList>
            <consortium name="WormBaseParasite"/>
        </authorList>
    </citation>
    <scope>IDENTIFICATION</scope>
</reference>
<dbReference type="Proteomes" id="UP000887564">
    <property type="component" value="Unplaced"/>
</dbReference>
<accession>A0A914R630</accession>
<evidence type="ECO:0000313" key="2">
    <source>
        <dbReference type="WBParaSite" id="PEQ_0000208401-mRNA-1"/>
    </source>
</evidence>
<proteinExistence type="predicted"/>
<organism evidence="1 2">
    <name type="scientific">Parascaris equorum</name>
    <name type="common">Equine roundworm</name>
    <dbReference type="NCBI Taxonomy" id="6256"/>
    <lineage>
        <taxon>Eukaryota</taxon>
        <taxon>Metazoa</taxon>
        <taxon>Ecdysozoa</taxon>
        <taxon>Nematoda</taxon>
        <taxon>Chromadorea</taxon>
        <taxon>Rhabditida</taxon>
        <taxon>Spirurina</taxon>
        <taxon>Ascaridomorpha</taxon>
        <taxon>Ascaridoidea</taxon>
        <taxon>Ascarididae</taxon>
        <taxon>Parascaris</taxon>
    </lineage>
</organism>
<keyword evidence="1" id="KW-1185">Reference proteome</keyword>
<dbReference type="WBParaSite" id="PEQ_0000208401-mRNA-1">
    <property type="protein sequence ID" value="PEQ_0000208401-mRNA-1"/>
    <property type="gene ID" value="PEQ_0000208401"/>
</dbReference>
<protein>
    <submittedName>
        <fullName evidence="2">Uncharacterized protein</fullName>
    </submittedName>
</protein>
<name>A0A914R630_PAREQ</name>
<dbReference type="AlphaFoldDB" id="A0A914R630"/>
<evidence type="ECO:0000313" key="1">
    <source>
        <dbReference type="Proteomes" id="UP000887564"/>
    </source>
</evidence>
<sequence length="35" mass="4061">MNCFTIWLPFPTATQRLTAPICRWCITAKRCTSKT</sequence>